<dbReference type="RefSeq" id="WP_035840065.1">
    <property type="nucleotide sequence ID" value="NZ_JACHBQ010000001.1"/>
</dbReference>
<accession>A0A099J2N9</accession>
<evidence type="ECO:0000313" key="4">
    <source>
        <dbReference type="Proteomes" id="UP000561726"/>
    </source>
</evidence>
<dbReference type="Proteomes" id="UP000561726">
    <property type="component" value="Unassembled WGS sequence"/>
</dbReference>
<dbReference type="EMBL" id="JACHBQ010000001">
    <property type="protein sequence ID" value="MBB5640659.1"/>
    <property type="molecule type" value="Genomic_DNA"/>
</dbReference>
<dbReference type="STRING" id="1001240.GY21_19600"/>
<dbReference type="Proteomes" id="UP000029864">
    <property type="component" value="Unassembled WGS sequence"/>
</dbReference>
<organism evidence="1 3">
    <name type="scientific">Cryobacterium roopkundense</name>
    <dbReference type="NCBI Taxonomy" id="1001240"/>
    <lineage>
        <taxon>Bacteria</taxon>
        <taxon>Bacillati</taxon>
        <taxon>Actinomycetota</taxon>
        <taxon>Actinomycetes</taxon>
        <taxon>Micrococcales</taxon>
        <taxon>Microbacteriaceae</taxon>
        <taxon>Cryobacterium</taxon>
    </lineage>
</organism>
<sequence length="263" mass="28460">MYPKLDQQASAQAGEPLELLTRIRSQQPFVPAGPGLSEAAVELLAEAVLSGRWSRFNLKKSGSEELIAAGLMAEKGIIAPAGKALGRVWRDPRGMVTAVATYGARTTLLRAWIGDDAAVIEAGPSLAAQEEASAPDDLRTLQMVGVGHVMDVFARWIGIAPAWAFEIEPTEVPLELFEARRLDASVAPPENANDFLGRLWAEPWTIWIVGFGLKDGPRLAMVSAGSLGYLRCAVDEERGVVTFEITPPAKLYWELYSLFGNSL</sequence>
<dbReference type="OrthoDB" id="4863923at2"/>
<comment type="caution">
    <text evidence="1">The sequence shown here is derived from an EMBL/GenBank/DDBJ whole genome shotgun (WGS) entry which is preliminary data.</text>
</comment>
<evidence type="ECO:0000313" key="3">
    <source>
        <dbReference type="Proteomes" id="UP000029864"/>
    </source>
</evidence>
<name>A0A099J2N9_9MICO</name>
<dbReference type="EMBL" id="JPXF01000128">
    <property type="protein sequence ID" value="KGJ71817.1"/>
    <property type="molecule type" value="Genomic_DNA"/>
</dbReference>
<evidence type="ECO:0000313" key="1">
    <source>
        <dbReference type="EMBL" id="KGJ71817.1"/>
    </source>
</evidence>
<dbReference type="AlphaFoldDB" id="A0A099J2N9"/>
<protein>
    <submittedName>
        <fullName evidence="1">Uncharacterized protein</fullName>
    </submittedName>
</protein>
<gene>
    <name evidence="2" type="ORF">BJ997_001207</name>
    <name evidence="1" type="ORF">GY21_19600</name>
</gene>
<evidence type="ECO:0000313" key="2">
    <source>
        <dbReference type="EMBL" id="MBB5640659.1"/>
    </source>
</evidence>
<reference evidence="2 4" key="2">
    <citation type="submission" date="2020-08" db="EMBL/GenBank/DDBJ databases">
        <title>Sequencing the genomes of 1000 actinobacteria strains.</title>
        <authorList>
            <person name="Klenk H.-P."/>
        </authorList>
    </citation>
    <scope>NUCLEOTIDE SEQUENCE [LARGE SCALE GENOMIC DNA]</scope>
    <source>
        <strain evidence="2 4">DSM 21065</strain>
    </source>
</reference>
<dbReference type="eggNOG" id="ENOG502ZGZ2">
    <property type="taxonomic scope" value="Bacteria"/>
</dbReference>
<proteinExistence type="predicted"/>
<reference evidence="1 3" key="1">
    <citation type="submission" date="2014-08" db="EMBL/GenBank/DDBJ databases">
        <authorList>
            <person name="Sisinthy S."/>
        </authorList>
    </citation>
    <scope>NUCLEOTIDE SEQUENCE [LARGE SCALE GENOMIC DNA]</scope>
    <source>
        <strain evidence="1 3">RuG17</strain>
    </source>
</reference>
<keyword evidence="3" id="KW-1185">Reference proteome</keyword>